<dbReference type="EMBL" id="CP048877">
    <property type="protein sequence ID" value="QIJ72236.1"/>
    <property type="molecule type" value="Genomic_DNA"/>
</dbReference>
<dbReference type="PANTHER" id="PTHR43481">
    <property type="entry name" value="FRUCTOSE-1-PHOSPHATE PHOSPHATASE"/>
    <property type="match status" value="1"/>
</dbReference>
<organism evidence="1 2">
    <name type="scientific">Thermosulfuriphilus ammonigenes</name>
    <dbReference type="NCBI Taxonomy" id="1936021"/>
    <lineage>
        <taxon>Bacteria</taxon>
        <taxon>Pseudomonadati</taxon>
        <taxon>Thermodesulfobacteriota</taxon>
        <taxon>Thermodesulfobacteria</taxon>
        <taxon>Thermodesulfobacteriales</taxon>
        <taxon>Thermodesulfobacteriaceae</taxon>
        <taxon>Thermosulfuriphilus</taxon>
    </lineage>
</organism>
<dbReference type="AlphaFoldDB" id="A0A6G7PXF8"/>
<proteinExistence type="predicted"/>
<dbReference type="Gene3D" id="3.40.50.1000">
    <property type="entry name" value="HAD superfamily/HAD-like"/>
    <property type="match status" value="1"/>
</dbReference>
<name>A0A6G7PXF8_9BACT</name>
<dbReference type="NCBIfam" id="TIGR01509">
    <property type="entry name" value="HAD-SF-IA-v3"/>
    <property type="match status" value="1"/>
</dbReference>
<dbReference type="PRINTS" id="PR00413">
    <property type="entry name" value="HADHALOGNASE"/>
</dbReference>
<accession>A0A6G7PXF8</accession>
<dbReference type="SFLD" id="SFLDG01135">
    <property type="entry name" value="C1.5.6:_HAD__Beta-PGM__Phospha"/>
    <property type="match status" value="1"/>
</dbReference>
<reference evidence="1 2" key="1">
    <citation type="submission" date="2020-02" db="EMBL/GenBank/DDBJ databases">
        <title>Genome analysis of Thermosulfuriphilus ammonigenes ST65T, an anaerobic thermophilic chemolithoautotrophic bacterium isolated from a deep-sea hydrothermal vent.</title>
        <authorList>
            <person name="Slobodkina G."/>
            <person name="Allioux M."/>
            <person name="Merkel A."/>
            <person name="Alain K."/>
            <person name="Jebbar M."/>
            <person name="Slobodkin A."/>
        </authorList>
    </citation>
    <scope>NUCLEOTIDE SEQUENCE [LARGE SCALE GENOMIC DNA]</scope>
    <source>
        <strain evidence="1 2">ST65</strain>
    </source>
</reference>
<dbReference type="InterPro" id="IPR051806">
    <property type="entry name" value="HAD-like_SPP"/>
</dbReference>
<evidence type="ECO:0000313" key="2">
    <source>
        <dbReference type="Proteomes" id="UP000502179"/>
    </source>
</evidence>
<protein>
    <submittedName>
        <fullName evidence="1">HAD family phosphatase</fullName>
    </submittedName>
</protein>
<keyword evidence="2" id="KW-1185">Reference proteome</keyword>
<dbReference type="SFLD" id="SFLDG01129">
    <property type="entry name" value="C1.5:_HAD__Beta-PGM__Phosphata"/>
    <property type="match status" value="1"/>
</dbReference>
<sequence>MESKKTSLAEREFIIFDMDGVVVDSMPYHVRAWKEAFAEFGLNIPEKLLYLHEGAIELSSARRLFAHQGVEPTETWFMKVLSRQQEIFARKFRHLVRPYPEVPDLLRELQKEGRRLALVTSSHLRVLEEILPLSLRDIFDFILTGDMVTRRKPHPEPYLRALEFLKAQKEMAAAVENAPAGIQSAKAAGLTCLGLTTTLEPEHLSAADLIISDHQQLKEVLLNGHHTL</sequence>
<evidence type="ECO:0000313" key="1">
    <source>
        <dbReference type="EMBL" id="QIJ72236.1"/>
    </source>
</evidence>
<dbReference type="InterPro" id="IPR006439">
    <property type="entry name" value="HAD-SF_hydro_IA"/>
</dbReference>
<dbReference type="InterPro" id="IPR041492">
    <property type="entry name" value="HAD_2"/>
</dbReference>
<dbReference type="SUPFAM" id="SSF56784">
    <property type="entry name" value="HAD-like"/>
    <property type="match status" value="1"/>
</dbReference>
<dbReference type="Pfam" id="PF13419">
    <property type="entry name" value="HAD_2"/>
    <property type="match status" value="1"/>
</dbReference>
<dbReference type="InterPro" id="IPR023198">
    <property type="entry name" value="PGP-like_dom2"/>
</dbReference>
<gene>
    <name evidence="1" type="ORF">G4V39_08115</name>
</gene>
<dbReference type="SFLD" id="SFLDS00003">
    <property type="entry name" value="Haloacid_Dehalogenase"/>
    <property type="match status" value="1"/>
</dbReference>
<dbReference type="GO" id="GO:0050308">
    <property type="term" value="F:sugar-phosphatase activity"/>
    <property type="evidence" value="ECO:0007669"/>
    <property type="project" value="TreeGrafter"/>
</dbReference>
<dbReference type="Proteomes" id="UP000502179">
    <property type="component" value="Chromosome"/>
</dbReference>
<dbReference type="InterPro" id="IPR036412">
    <property type="entry name" value="HAD-like_sf"/>
</dbReference>
<dbReference type="RefSeq" id="WP_166032454.1">
    <property type="nucleotide sequence ID" value="NZ_CP048877.1"/>
</dbReference>
<dbReference type="KEGG" id="tav:G4V39_08115"/>
<dbReference type="InterPro" id="IPR023214">
    <property type="entry name" value="HAD_sf"/>
</dbReference>
<dbReference type="CDD" id="cd07505">
    <property type="entry name" value="HAD_BPGM-like"/>
    <property type="match status" value="1"/>
</dbReference>
<dbReference type="PANTHER" id="PTHR43481:SF4">
    <property type="entry name" value="GLYCEROL-1-PHOSPHATE PHOSPHOHYDROLASE 1-RELATED"/>
    <property type="match status" value="1"/>
</dbReference>
<dbReference type="Gene3D" id="1.10.150.240">
    <property type="entry name" value="Putative phosphatase, domain 2"/>
    <property type="match status" value="1"/>
</dbReference>